<evidence type="ECO:0000313" key="2">
    <source>
        <dbReference type="Proteomes" id="UP000001877"/>
    </source>
</evidence>
<protein>
    <recommendedName>
        <fullName evidence="3">Transposase</fullName>
    </recommendedName>
</protein>
<sequence length="88" mass="10617">MKSKGCIFYGEKVRNYPYELKIEAIRLHIEEGWTYRRIMEHLGIPDRHRLKIWMKKYKQTASIEAILFHPQGDELPRMSFNANFMQST</sequence>
<gene>
    <name evidence="1" type="ordered locus">BBR47_07710</name>
</gene>
<dbReference type="HOGENOM" id="CLU_2463043_0_0_9"/>
<dbReference type="InterPro" id="IPR009057">
    <property type="entry name" value="Homeodomain-like_sf"/>
</dbReference>
<organism evidence="1 2">
    <name type="scientific">Brevibacillus brevis (strain 47 / JCM 6285 / NBRC 100599)</name>
    <dbReference type="NCBI Taxonomy" id="358681"/>
    <lineage>
        <taxon>Bacteria</taxon>
        <taxon>Bacillati</taxon>
        <taxon>Bacillota</taxon>
        <taxon>Bacilli</taxon>
        <taxon>Bacillales</taxon>
        <taxon>Paenibacillaceae</taxon>
        <taxon>Brevibacillus</taxon>
    </lineage>
</organism>
<dbReference type="SUPFAM" id="SSF46689">
    <property type="entry name" value="Homeodomain-like"/>
    <property type="match status" value="1"/>
</dbReference>
<name>C0Z4M1_BREBN</name>
<reference evidence="1 2" key="1">
    <citation type="submission" date="2005-03" db="EMBL/GenBank/DDBJ databases">
        <title>Brevibacillus brevis strain 47, complete genome.</title>
        <authorList>
            <person name="Hosoyama A."/>
            <person name="Yamada R."/>
            <person name="Hongo Y."/>
            <person name="Terui Y."/>
            <person name="Ankai A."/>
            <person name="Masuyama W."/>
            <person name="Sekiguchi M."/>
            <person name="Takeda T."/>
            <person name="Asano K."/>
            <person name="Ohji S."/>
            <person name="Ichikawa N."/>
            <person name="Narita S."/>
            <person name="Aoki N."/>
            <person name="Miura H."/>
            <person name="Matsushita S."/>
            <person name="Sekigawa T."/>
            <person name="Yamagata H."/>
            <person name="Yoshikawa H."/>
            <person name="Udaka S."/>
            <person name="Tanikawa S."/>
            <person name="Fujita N."/>
        </authorList>
    </citation>
    <scope>NUCLEOTIDE SEQUENCE [LARGE SCALE GENOMIC DNA]</scope>
    <source>
        <strain evidence="2">47 / JCM 6285 / NBRC 100599</strain>
    </source>
</reference>
<evidence type="ECO:0000313" key="1">
    <source>
        <dbReference type="EMBL" id="BAH41748.1"/>
    </source>
</evidence>
<dbReference type="AlphaFoldDB" id="C0Z4M1"/>
<evidence type="ECO:0008006" key="3">
    <source>
        <dbReference type="Google" id="ProtNLM"/>
    </source>
</evidence>
<keyword evidence="2" id="KW-1185">Reference proteome</keyword>
<dbReference type="EMBL" id="AP008955">
    <property type="protein sequence ID" value="BAH41748.1"/>
    <property type="molecule type" value="Genomic_DNA"/>
</dbReference>
<dbReference type="STRING" id="358681.BBR47_07710"/>
<dbReference type="Proteomes" id="UP000001877">
    <property type="component" value="Chromosome"/>
</dbReference>
<dbReference type="eggNOG" id="COG2963">
    <property type="taxonomic scope" value="Bacteria"/>
</dbReference>
<dbReference type="KEGG" id="bbe:BBR47_07710"/>
<accession>C0Z4M1</accession>
<proteinExistence type="predicted"/>